<dbReference type="InterPro" id="IPR008922">
    <property type="entry name" value="Di-copper_centre_dom_sf"/>
</dbReference>
<keyword evidence="2" id="KW-0186">Copper</keyword>
<organism evidence="5 6">
    <name type="scientific">Marssonina brunnea f. sp. multigermtubi (strain MB_m1)</name>
    <name type="common">Marssonina leaf spot fungus</name>
    <dbReference type="NCBI Taxonomy" id="1072389"/>
    <lineage>
        <taxon>Eukaryota</taxon>
        <taxon>Fungi</taxon>
        <taxon>Dikarya</taxon>
        <taxon>Ascomycota</taxon>
        <taxon>Pezizomycotina</taxon>
        <taxon>Leotiomycetes</taxon>
        <taxon>Helotiales</taxon>
        <taxon>Drepanopezizaceae</taxon>
        <taxon>Drepanopeziza</taxon>
    </lineage>
</organism>
<evidence type="ECO:0000259" key="4">
    <source>
        <dbReference type="PROSITE" id="PS00498"/>
    </source>
</evidence>
<dbReference type="EMBL" id="JH921450">
    <property type="protein sequence ID" value="EKD13347.1"/>
    <property type="molecule type" value="Genomic_DNA"/>
</dbReference>
<keyword evidence="3" id="KW-0472">Membrane</keyword>
<dbReference type="InterPro" id="IPR050316">
    <property type="entry name" value="Tyrosinase/Hemocyanin"/>
</dbReference>
<reference evidence="5 6" key="1">
    <citation type="journal article" date="2012" name="BMC Genomics">
        <title>Sequencing the genome of Marssonina brunnea reveals fungus-poplar co-evolution.</title>
        <authorList>
            <person name="Zhu S."/>
            <person name="Cao Y.-Z."/>
            <person name="Jiang C."/>
            <person name="Tan B.-Y."/>
            <person name="Wang Z."/>
            <person name="Feng S."/>
            <person name="Zhang L."/>
            <person name="Su X.-H."/>
            <person name="Brejova B."/>
            <person name="Vinar T."/>
            <person name="Xu M."/>
            <person name="Wang M.-X."/>
            <person name="Zhang S.-G."/>
            <person name="Huang M.-R."/>
            <person name="Wu R."/>
            <person name="Zhou Y."/>
        </authorList>
    </citation>
    <scope>NUCLEOTIDE SEQUENCE [LARGE SCALE GENOMIC DNA]</scope>
    <source>
        <strain evidence="5 6">MB_m1</strain>
    </source>
</reference>
<dbReference type="eggNOG" id="ENOG502QRET">
    <property type="taxonomic scope" value="Eukaryota"/>
</dbReference>
<dbReference type="GO" id="GO:0004497">
    <property type="term" value="F:monooxygenase activity"/>
    <property type="evidence" value="ECO:0007669"/>
    <property type="project" value="UniProtKB-KW"/>
</dbReference>
<dbReference type="GO" id="GO:0046872">
    <property type="term" value="F:metal ion binding"/>
    <property type="evidence" value="ECO:0007669"/>
    <property type="project" value="UniProtKB-KW"/>
</dbReference>
<dbReference type="PROSITE" id="PS00498">
    <property type="entry name" value="TYROSINASE_2"/>
    <property type="match status" value="1"/>
</dbReference>
<dbReference type="OrthoDB" id="6132182at2759"/>
<name>K1WLZ8_MARBU</name>
<evidence type="ECO:0000313" key="6">
    <source>
        <dbReference type="Proteomes" id="UP000006753"/>
    </source>
</evidence>
<dbReference type="AlphaFoldDB" id="K1WLZ8"/>
<keyword evidence="3" id="KW-0812">Transmembrane</keyword>
<keyword evidence="6" id="KW-1185">Reference proteome</keyword>
<dbReference type="HOGENOM" id="CLU_035914_1_2_1"/>
<dbReference type="SUPFAM" id="SSF48056">
    <property type="entry name" value="Di-copper centre-containing domain"/>
    <property type="match status" value="1"/>
</dbReference>
<dbReference type="STRING" id="1072389.K1WLZ8"/>
<gene>
    <name evidence="5" type="ORF">MBM_08430</name>
</gene>
<dbReference type="PANTHER" id="PTHR11474">
    <property type="entry name" value="TYROSINASE FAMILY MEMBER"/>
    <property type="match status" value="1"/>
</dbReference>
<dbReference type="InParanoid" id="K1WLZ8"/>
<dbReference type="Proteomes" id="UP000006753">
    <property type="component" value="Unassembled WGS sequence"/>
</dbReference>
<dbReference type="InterPro" id="IPR002227">
    <property type="entry name" value="Tyrosinase_Cu-bd"/>
</dbReference>
<feature type="domain" description="Tyrosinase copper-binding" evidence="4">
    <location>
        <begin position="294"/>
        <end position="305"/>
    </location>
</feature>
<keyword evidence="3" id="KW-1133">Transmembrane helix</keyword>
<evidence type="ECO:0000256" key="2">
    <source>
        <dbReference type="ARBA" id="ARBA00023008"/>
    </source>
</evidence>
<protein>
    <submittedName>
        <fullName evidence="5">Monooxygenase</fullName>
    </submittedName>
</protein>
<accession>K1WLZ8</accession>
<keyword evidence="5" id="KW-0503">Monooxygenase</keyword>
<keyword evidence="5" id="KW-0560">Oxidoreductase</keyword>
<dbReference type="Gene3D" id="1.10.1280.10">
    <property type="entry name" value="Di-copper center containing domain from catechol oxidase"/>
    <property type="match status" value="1"/>
</dbReference>
<dbReference type="PRINTS" id="PR00092">
    <property type="entry name" value="TYROSINASE"/>
</dbReference>
<dbReference type="OMA" id="WHRRFIF"/>
<evidence type="ECO:0000256" key="1">
    <source>
        <dbReference type="ARBA" id="ARBA00022723"/>
    </source>
</evidence>
<proteinExistence type="predicted"/>
<keyword evidence="1" id="KW-0479">Metal-binding</keyword>
<dbReference type="PANTHER" id="PTHR11474:SF126">
    <property type="entry name" value="TYROSINASE-LIKE PROTEIN TYR-1-RELATED"/>
    <property type="match status" value="1"/>
</dbReference>
<sequence length="374" mass="42188">MSTFSDVDMSSTEKRDAQAALLRDQLQESLQYSTPRKSSRLTQCIVVLTAFSLVCASTVGFLALKQHLTTSPTSISHDDFSMSQSSCVTPMARPEWRSLPDHRRFAYTVAVERLMKLPSRLGLNTSRYDDFTYVHIQVKNQVHHTALSLPWHRLFVSVFEQVLTTEGKFDGPLPYWDWTLDAADPLISPIWDSRVGFGGNGTAPDNCVTDGVLSSYTAAYTEEGYAPHCVTRKFDSTYKEGAMHGEKWRPEVIKEIIMGAATYEDFRDQLESGPHKQLHLGIGGEMNSISSSNDPLFFIHHAQIDRLWWLWQQQHPSQRNVEFAGPKYEDGERAATGADVTDRVLMLGLGKDHSVRDLLTTKSDVLCYKYAIDL</sequence>
<evidence type="ECO:0000313" key="5">
    <source>
        <dbReference type="EMBL" id="EKD13347.1"/>
    </source>
</evidence>
<dbReference type="Pfam" id="PF00264">
    <property type="entry name" value="Tyrosinase"/>
    <property type="match status" value="1"/>
</dbReference>
<dbReference type="GeneID" id="18764365"/>
<evidence type="ECO:0000256" key="3">
    <source>
        <dbReference type="SAM" id="Phobius"/>
    </source>
</evidence>
<feature type="transmembrane region" description="Helical" evidence="3">
    <location>
        <begin position="44"/>
        <end position="64"/>
    </location>
</feature>
<dbReference type="KEGG" id="mbe:MBM_08430"/>